<dbReference type="AlphaFoldDB" id="B5HW45"/>
<keyword evidence="1" id="KW-0472">Membrane</keyword>
<sequence length="67" mass="6861">MLGWDTGPSRSREAAPAMSRLLAAALTVVVAALLALGAALGIVALLEATPEQPNTPLITYEQTDQGS</sequence>
<reference evidence="2" key="1">
    <citation type="submission" date="2009-10" db="EMBL/GenBank/DDBJ databases">
        <title>The genome sequence of Streptomyces sviceus strain ATCC 29083.</title>
        <authorList>
            <consortium name="The Broad Institute Genome Sequencing Platform"/>
            <consortium name="Broad Institute Microbial Sequencing Center"/>
            <person name="Fischbach M."/>
            <person name="Godfrey P."/>
            <person name="Ward D."/>
            <person name="Young S."/>
            <person name="Zeng Q."/>
            <person name="Koehrsen M."/>
            <person name="Alvarado L."/>
            <person name="Berlin A.M."/>
            <person name="Bochicchio J."/>
            <person name="Borenstein D."/>
            <person name="Chapman S.B."/>
            <person name="Chen Z."/>
            <person name="Engels R."/>
            <person name="Freedman E."/>
            <person name="Gellesch M."/>
            <person name="Goldberg J."/>
            <person name="Griggs A."/>
            <person name="Gujja S."/>
            <person name="Heilman E.R."/>
            <person name="Heiman D.I."/>
            <person name="Hepburn T.A."/>
            <person name="Howarth C."/>
            <person name="Jen D."/>
            <person name="Larson L."/>
            <person name="Lewis B."/>
            <person name="Mehta T."/>
            <person name="Park D."/>
            <person name="Pearson M."/>
            <person name="Richards J."/>
            <person name="Roberts A."/>
            <person name="Saif S."/>
            <person name="Shea T.D."/>
            <person name="Shenoy N."/>
            <person name="Sisk P."/>
            <person name="Stolte C."/>
            <person name="Sykes S.N."/>
            <person name="Thomson T."/>
            <person name="Walk T."/>
            <person name="White J."/>
            <person name="Yandava C."/>
            <person name="Straight P."/>
            <person name="Clardy J."/>
            <person name="Hung D."/>
            <person name="Kolter R."/>
            <person name="Mekalanos J."/>
            <person name="Walker S."/>
            <person name="Walsh C.T."/>
            <person name="Wieland-Brown L.C."/>
            <person name="Haas B."/>
            <person name="Nusbaum C."/>
            <person name="Birren B."/>
        </authorList>
    </citation>
    <scope>NUCLEOTIDE SEQUENCE [LARGE SCALE GENOMIC DNA]</scope>
    <source>
        <strain evidence="2">ATCC 29083</strain>
    </source>
</reference>
<organism evidence="2 3">
    <name type="scientific">Streptomyces sviceus (strain ATCC 29083 / DSM 924 / JCM 4929 / NBRC 13980 / NCIMB 11184 / NRRL 5439 / UC 5370)</name>
    <dbReference type="NCBI Taxonomy" id="463191"/>
    <lineage>
        <taxon>Bacteria</taxon>
        <taxon>Bacillati</taxon>
        <taxon>Actinomycetota</taxon>
        <taxon>Actinomycetes</taxon>
        <taxon>Kitasatosporales</taxon>
        <taxon>Streptomycetaceae</taxon>
        <taxon>Streptomyces</taxon>
    </lineage>
</organism>
<evidence type="ECO:0000256" key="1">
    <source>
        <dbReference type="SAM" id="Phobius"/>
    </source>
</evidence>
<protein>
    <recommendedName>
        <fullName evidence="4">Secreted protein</fullName>
    </recommendedName>
</protein>
<dbReference type="eggNOG" id="ENOG503033T">
    <property type="taxonomic scope" value="Bacteria"/>
</dbReference>
<evidence type="ECO:0000313" key="3">
    <source>
        <dbReference type="Proteomes" id="UP000002785"/>
    </source>
</evidence>
<evidence type="ECO:0000313" key="2">
    <source>
        <dbReference type="EMBL" id="EDY57050.1"/>
    </source>
</evidence>
<gene>
    <name evidence="2" type="ORF">SSEG_03630</name>
</gene>
<keyword evidence="1" id="KW-0812">Transmembrane</keyword>
<evidence type="ECO:0008006" key="4">
    <source>
        <dbReference type="Google" id="ProtNLM"/>
    </source>
</evidence>
<keyword evidence="3" id="KW-1185">Reference proteome</keyword>
<dbReference type="HOGENOM" id="CLU_205401_0_0_11"/>
<dbReference type="Proteomes" id="UP000002785">
    <property type="component" value="Chromosome"/>
</dbReference>
<feature type="transmembrane region" description="Helical" evidence="1">
    <location>
        <begin position="21"/>
        <end position="46"/>
    </location>
</feature>
<dbReference type="EMBL" id="CM000951">
    <property type="protein sequence ID" value="EDY57050.1"/>
    <property type="molecule type" value="Genomic_DNA"/>
</dbReference>
<keyword evidence="1" id="KW-1133">Transmembrane helix</keyword>
<name>B5HW45_STRX2</name>
<accession>B5HW45</accession>
<proteinExistence type="predicted"/>